<gene>
    <name evidence="3" type="primary">Map9</name>
    <name evidence="3" type="ORF">ONYCOR_R13799</name>
</gene>
<accession>A0A7K5Z912</accession>
<dbReference type="AlphaFoldDB" id="A0A7K5Z912"/>
<dbReference type="PANTHER" id="PTHR14739:SF9">
    <property type="entry name" value="MICROTUBULE-ASSOCIATED PROTEIN 9"/>
    <property type="match status" value="1"/>
</dbReference>
<dbReference type="PANTHER" id="PTHR14739">
    <property type="entry name" value="MICROTUBULE-ASSOCIATED PROTEIN 9"/>
    <property type="match status" value="1"/>
</dbReference>
<protein>
    <submittedName>
        <fullName evidence="3">MAP9 protein</fullName>
    </submittedName>
</protein>
<dbReference type="InterPro" id="IPR026106">
    <property type="entry name" value="MAP9"/>
</dbReference>
<organism evidence="3 4">
    <name type="scientific">Onychorhynchus coronatus</name>
    <name type="common">Royal flycatcher</name>
    <dbReference type="NCBI Taxonomy" id="360224"/>
    <lineage>
        <taxon>Eukaryota</taxon>
        <taxon>Metazoa</taxon>
        <taxon>Chordata</taxon>
        <taxon>Craniata</taxon>
        <taxon>Vertebrata</taxon>
        <taxon>Euteleostomi</taxon>
        <taxon>Archelosauria</taxon>
        <taxon>Archosauria</taxon>
        <taxon>Dinosauria</taxon>
        <taxon>Saurischia</taxon>
        <taxon>Theropoda</taxon>
        <taxon>Coelurosauria</taxon>
        <taxon>Aves</taxon>
        <taxon>Neognathae</taxon>
        <taxon>Neoaves</taxon>
        <taxon>Telluraves</taxon>
        <taxon>Australaves</taxon>
        <taxon>Passeriformes</taxon>
        <taxon>Tyrannidae</taxon>
        <taxon>Onychorhynchus</taxon>
    </lineage>
</organism>
<feature type="region of interest" description="Disordered" evidence="2">
    <location>
        <begin position="1"/>
        <end position="21"/>
    </location>
</feature>
<dbReference type="EMBL" id="VZRK01000002">
    <property type="protein sequence ID" value="NWU74171.1"/>
    <property type="molecule type" value="Genomic_DNA"/>
</dbReference>
<dbReference type="GO" id="GO:0008017">
    <property type="term" value="F:microtubule binding"/>
    <property type="evidence" value="ECO:0007669"/>
    <property type="project" value="TreeGrafter"/>
</dbReference>
<dbReference type="GO" id="GO:0000235">
    <property type="term" value="C:astral microtubule"/>
    <property type="evidence" value="ECO:0007669"/>
    <property type="project" value="TreeGrafter"/>
</dbReference>
<dbReference type="GO" id="GO:0090307">
    <property type="term" value="P:mitotic spindle assembly"/>
    <property type="evidence" value="ECO:0007669"/>
    <property type="project" value="TreeGrafter"/>
</dbReference>
<feature type="non-terminal residue" evidence="3">
    <location>
        <position position="347"/>
    </location>
</feature>
<dbReference type="OrthoDB" id="8956542at2759"/>
<evidence type="ECO:0000313" key="3">
    <source>
        <dbReference type="EMBL" id="NWU74171.1"/>
    </source>
</evidence>
<feature type="non-terminal residue" evidence="3">
    <location>
        <position position="1"/>
    </location>
</feature>
<evidence type="ECO:0000256" key="1">
    <source>
        <dbReference type="SAM" id="Coils"/>
    </source>
</evidence>
<evidence type="ECO:0000313" key="4">
    <source>
        <dbReference type="Proteomes" id="UP000550309"/>
    </source>
</evidence>
<evidence type="ECO:0000256" key="2">
    <source>
        <dbReference type="SAM" id="MobiDB-lite"/>
    </source>
</evidence>
<proteinExistence type="predicted"/>
<feature type="region of interest" description="Disordered" evidence="2">
    <location>
        <begin position="310"/>
        <end position="347"/>
    </location>
</feature>
<reference evidence="3 4" key="1">
    <citation type="submission" date="2019-09" db="EMBL/GenBank/DDBJ databases">
        <title>Bird 10,000 Genomes (B10K) Project - Family phase.</title>
        <authorList>
            <person name="Zhang G."/>
        </authorList>
    </citation>
    <scope>NUCLEOTIDE SEQUENCE [LARGE SCALE GENOMIC DNA]</scope>
    <source>
        <strain evidence="3">B10K-DU-028-75</strain>
        <tissue evidence="3">Mixed tissue sample</tissue>
    </source>
</reference>
<feature type="coiled-coil region" evidence="1">
    <location>
        <begin position="162"/>
        <end position="200"/>
    </location>
</feature>
<keyword evidence="1" id="KW-0175">Coiled coil</keyword>
<comment type="caution">
    <text evidence="3">The sequence shown here is derived from an EMBL/GenBank/DDBJ whole genome shotgun (WGS) entry which is preliminary data.</text>
</comment>
<dbReference type="GO" id="GO:0000281">
    <property type="term" value="P:mitotic cytokinesis"/>
    <property type="evidence" value="ECO:0007669"/>
    <property type="project" value="InterPro"/>
</dbReference>
<dbReference type="GO" id="GO:1902412">
    <property type="term" value="P:regulation of mitotic cytokinesis"/>
    <property type="evidence" value="ECO:0007669"/>
    <property type="project" value="TreeGrafter"/>
</dbReference>
<dbReference type="Proteomes" id="UP000550309">
    <property type="component" value="Unassembled WGS sequence"/>
</dbReference>
<name>A0A7K5Z912_ONYCO</name>
<keyword evidence="4" id="KW-1185">Reference proteome</keyword>
<sequence length="347" mass="40049">DPKTVNTSDLKLEDNGRKSSSVVEEMMTTVYEKTRELENAAADCSDGTAKIAEGQIITDTMQEVSVNGQSEHREAKNASESSVKEHCLASATINGKMVNVFVSWYFHRSPSSVHLKTKVKAVPSATPVSSECLGALKLLEDKCTQKKRTEFGEADSLRAAVFQNWLEKKKLLLMELKRAEKEKAENLRNNTEKKEALRREESIACFEAWKKKKAREAKKLSERKKLEELGEKNPAEQNKEKTEAAQHLVCYMMISFSSLSLYRNEKKEEYIKKKKVEKFLERKKKEMQQAKKKEKNEKAMEEYERWLENKERREELEKKQKKLQSVHGNEMSPPWRPPGKVTYSGSY</sequence>